<comment type="subcellular location">
    <subcellularLocation>
        <location evidence="9">Cell membrane</location>
        <topology evidence="9">Peripheral membrane protein</topology>
        <orientation evidence="9">Cytoplasmic side</orientation>
    </subcellularLocation>
</comment>
<feature type="domain" description="ABC transporter" evidence="10">
    <location>
        <begin position="2"/>
        <end position="236"/>
    </location>
</feature>
<keyword evidence="8 9" id="KW-0131">Cell cycle</keyword>
<comment type="subunit">
    <text evidence="9">Homodimer. Forms a membrane-associated complex with FtsX.</text>
</comment>
<evidence type="ECO:0000313" key="12">
    <source>
        <dbReference type="Proteomes" id="UP000177006"/>
    </source>
</evidence>
<accession>A0A1F5E8M3</accession>
<dbReference type="AlphaFoldDB" id="A0A1F5E8M3"/>
<dbReference type="EMBL" id="MEZK01000005">
    <property type="protein sequence ID" value="OGD63701.1"/>
    <property type="molecule type" value="Genomic_DNA"/>
</dbReference>
<proteinExistence type="inferred from homology"/>
<evidence type="ECO:0000256" key="4">
    <source>
        <dbReference type="ARBA" id="ARBA00022618"/>
    </source>
</evidence>
<evidence type="ECO:0000256" key="2">
    <source>
        <dbReference type="ARBA" id="ARBA00020019"/>
    </source>
</evidence>
<name>A0A1F5E8M3_9BACT</name>
<keyword evidence="5 9" id="KW-0547">Nucleotide-binding</keyword>
<dbReference type="GO" id="GO:0022857">
    <property type="term" value="F:transmembrane transporter activity"/>
    <property type="evidence" value="ECO:0007669"/>
    <property type="project" value="TreeGrafter"/>
</dbReference>
<organism evidence="11 12">
    <name type="scientific">Candidatus Beckwithbacteria bacterium RBG_13_42_9</name>
    <dbReference type="NCBI Taxonomy" id="1797457"/>
    <lineage>
        <taxon>Bacteria</taxon>
        <taxon>Candidatus Beckwithiibacteriota</taxon>
    </lineage>
</organism>
<dbReference type="SMART" id="SM00382">
    <property type="entry name" value="AAA"/>
    <property type="match status" value="1"/>
</dbReference>
<dbReference type="Gene3D" id="3.40.50.300">
    <property type="entry name" value="P-loop containing nucleotide triphosphate hydrolases"/>
    <property type="match status" value="1"/>
</dbReference>
<evidence type="ECO:0000256" key="8">
    <source>
        <dbReference type="ARBA" id="ARBA00023306"/>
    </source>
</evidence>
<keyword evidence="6 9" id="KW-0067">ATP-binding</keyword>
<dbReference type="GO" id="GO:0005524">
    <property type="term" value="F:ATP binding"/>
    <property type="evidence" value="ECO:0007669"/>
    <property type="project" value="UniProtKB-UniRule"/>
</dbReference>
<dbReference type="InterPro" id="IPR005286">
    <property type="entry name" value="Cell_div_FtsE"/>
</dbReference>
<evidence type="ECO:0000259" key="10">
    <source>
        <dbReference type="PROSITE" id="PS50893"/>
    </source>
</evidence>
<comment type="similarity">
    <text evidence="1 9">Belongs to the ABC transporter superfamily.</text>
</comment>
<dbReference type="InterPro" id="IPR003593">
    <property type="entry name" value="AAA+_ATPase"/>
</dbReference>
<dbReference type="NCBIfam" id="TIGR02673">
    <property type="entry name" value="FtsE"/>
    <property type="match status" value="1"/>
</dbReference>
<dbReference type="FunFam" id="3.40.50.300:FF:000056">
    <property type="entry name" value="Cell division ATP-binding protein FtsE"/>
    <property type="match status" value="1"/>
</dbReference>
<gene>
    <name evidence="9" type="primary">ftsE</name>
    <name evidence="11" type="ORF">A2160_03355</name>
</gene>
<dbReference type="GO" id="GO:0016887">
    <property type="term" value="F:ATP hydrolysis activity"/>
    <property type="evidence" value="ECO:0007669"/>
    <property type="project" value="InterPro"/>
</dbReference>
<evidence type="ECO:0000256" key="5">
    <source>
        <dbReference type="ARBA" id="ARBA00022741"/>
    </source>
</evidence>
<keyword evidence="3 9" id="KW-1003">Cell membrane</keyword>
<evidence type="ECO:0000256" key="3">
    <source>
        <dbReference type="ARBA" id="ARBA00022475"/>
    </source>
</evidence>
<evidence type="ECO:0000256" key="7">
    <source>
        <dbReference type="ARBA" id="ARBA00023136"/>
    </source>
</evidence>
<evidence type="ECO:0000256" key="1">
    <source>
        <dbReference type="ARBA" id="ARBA00005417"/>
    </source>
</evidence>
<dbReference type="InterPro" id="IPR003439">
    <property type="entry name" value="ABC_transporter-like_ATP-bd"/>
</dbReference>
<reference evidence="11 12" key="1">
    <citation type="journal article" date="2016" name="Nat. Commun.">
        <title>Thousands of microbial genomes shed light on interconnected biogeochemical processes in an aquifer system.</title>
        <authorList>
            <person name="Anantharaman K."/>
            <person name="Brown C.T."/>
            <person name="Hug L.A."/>
            <person name="Sharon I."/>
            <person name="Castelle C.J."/>
            <person name="Probst A.J."/>
            <person name="Thomas B.C."/>
            <person name="Singh A."/>
            <person name="Wilkins M.J."/>
            <person name="Karaoz U."/>
            <person name="Brodie E.L."/>
            <person name="Williams K.H."/>
            <person name="Hubbard S.S."/>
            <person name="Banfield J.F."/>
        </authorList>
    </citation>
    <scope>NUCLEOTIDE SEQUENCE [LARGE SCALE GENOMIC DNA]</scope>
</reference>
<comment type="function">
    <text evidence="9">Part of the ABC transporter FtsEX involved in cellular division.</text>
</comment>
<comment type="caution">
    <text evidence="11">The sequence shown here is derived from an EMBL/GenBank/DDBJ whole genome shotgun (WGS) entry which is preliminary data.</text>
</comment>
<keyword evidence="4 9" id="KW-0132">Cell division</keyword>
<dbReference type="PANTHER" id="PTHR24220">
    <property type="entry name" value="IMPORT ATP-BINDING PROTEIN"/>
    <property type="match status" value="1"/>
</dbReference>
<protein>
    <recommendedName>
        <fullName evidence="2 9">Cell division ATP-binding protein FtsE</fullName>
    </recommendedName>
</protein>
<dbReference type="InterPro" id="IPR027417">
    <property type="entry name" value="P-loop_NTPase"/>
</dbReference>
<dbReference type="Proteomes" id="UP000177006">
    <property type="component" value="Unassembled WGS sequence"/>
</dbReference>
<dbReference type="PROSITE" id="PS50893">
    <property type="entry name" value="ABC_TRANSPORTER_2"/>
    <property type="match status" value="1"/>
</dbReference>
<dbReference type="GO" id="GO:0005886">
    <property type="term" value="C:plasma membrane"/>
    <property type="evidence" value="ECO:0007669"/>
    <property type="project" value="UniProtKB-SubCell"/>
</dbReference>
<dbReference type="Pfam" id="PF00005">
    <property type="entry name" value="ABC_tran"/>
    <property type="match status" value="1"/>
</dbReference>
<keyword evidence="7 9" id="KW-0472">Membrane</keyword>
<evidence type="ECO:0000256" key="6">
    <source>
        <dbReference type="ARBA" id="ARBA00022840"/>
    </source>
</evidence>
<dbReference type="STRING" id="1797457.A2160_03355"/>
<sequence length="236" mass="26513">MIRFEKVTHQFPNGVMALQEVDFQIEPGEFVFIIGPSGAGKTTLLRLLLRELKPTQGKVWFQNENIAELKGGKIPELRRRIGAVFQDFKLLLDRTILENVSLALQIQNNSEEEIRKSGKEALELVGLADKEEMFPAQLSGGEVQRAVIARAVVGNPDVIFADEPTGNLDPETAWQIVELLRRINQAGKTVIMATHNVDVVDTLKERVIRLEKGKAVGDKKGDIYKKKKHHLETNKE</sequence>
<dbReference type="InterPro" id="IPR015854">
    <property type="entry name" value="ABC_transpr_LolD-like"/>
</dbReference>
<dbReference type="SUPFAM" id="SSF52540">
    <property type="entry name" value="P-loop containing nucleoside triphosphate hydrolases"/>
    <property type="match status" value="1"/>
</dbReference>
<dbReference type="GO" id="GO:0051301">
    <property type="term" value="P:cell division"/>
    <property type="evidence" value="ECO:0007669"/>
    <property type="project" value="UniProtKB-UniRule"/>
</dbReference>
<evidence type="ECO:0000313" key="11">
    <source>
        <dbReference type="EMBL" id="OGD63701.1"/>
    </source>
</evidence>
<evidence type="ECO:0000256" key="9">
    <source>
        <dbReference type="RuleBase" id="RU365094"/>
    </source>
</evidence>
<dbReference type="PANTHER" id="PTHR24220:SF470">
    <property type="entry name" value="CELL DIVISION ATP-BINDING PROTEIN FTSE"/>
    <property type="match status" value="1"/>
</dbReference>